<gene>
    <name evidence="2" type="ORF">LAESUDRAFT_684617</name>
</gene>
<evidence type="ECO:0000313" key="2">
    <source>
        <dbReference type="EMBL" id="KZT02783.1"/>
    </source>
</evidence>
<keyword evidence="1" id="KW-0812">Transmembrane</keyword>
<feature type="transmembrane region" description="Helical" evidence="1">
    <location>
        <begin position="43"/>
        <end position="60"/>
    </location>
</feature>
<dbReference type="OrthoDB" id="3346544at2759"/>
<feature type="transmembrane region" description="Helical" evidence="1">
    <location>
        <begin position="138"/>
        <end position="156"/>
    </location>
</feature>
<evidence type="ECO:0000313" key="3">
    <source>
        <dbReference type="Proteomes" id="UP000076871"/>
    </source>
</evidence>
<feature type="transmembrane region" description="Helical" evidence="1">
    <location>
        <begin position="205"/>
        <end position="228"/>
    </location>
</feature>
<evidence type="ECO:0000256" key="1">
    <source>
        <dbReference type="SAM" id="Phobius"/>
    </source>
</evidence>
<accession>A0A165CGV6</accession>
<sequence>MLTSRREYATQTGARGRLCLQDCGIMSGVPVLSANLATAVMESLFYGIFLVLSFFSMYILQYRRSQVSSLPPNPRATRNMVYLTPMSIAAVCLLITNTAHWIIMVYRLFQAFLYYEKGTQPVEFYKDASQPSEVTQTAVLMISLIIGDAMIIYRLWIVSGYNWYIAIFPSSTLVGLAVCTVGSIYELTRSRAGGDIFFAPTGHWITANCVFTLCTNVYSTAMIACKIWHANKEAKRFGGSSLMGVTGILVESAALYTAWTILFFVTYSIQSNLQSTCSETYCAVAGIAFMLINVRVGMGWAQRAHVSPVDMDASREAAQESFGMTRRVAINVTRVVHTDDGTGGPIKFKSSSSLDLP</sequence>
<feature type="transmembrane region" description="Helical" evidence="1">
    <location>
        <begin position="81"/>
        <end position="103"/>
    </location>
</feature>
<dbReference type="InParanoid" id="A0A165CGV6"/>
<protein>
    <submittedName>
        <fullName evidence="2">Uncharacterized protein</fullName>
    </submittedName>
</protein>
<dbReference type="GeneID" id="63822887"/>
<keyword evidence="3" id="KW-1185">Reference proteome</keyword>
<keyword evidence="1" id="KW-0472">Membrane</keyword>
<keyword evidence="1" id="KW-1133">Transmembrane helix</keyword>
<feature type="transmembrane region" description="Helical" evidence="1">
    <location>
        <begin position="248"/>
        <end position="269"/>
    </location>
</feature>
<dbReference type="Proteomes" id="UP000076871">
    <property type="component" value="Unassembled WGS sequence"/>
</dbReference>
<organism evidence="2 3">
    <name type="scientific">Laetiporus sulphureus 93-53</name>
    <dbReference type="NCBI Taxonomy" id="1314785"/>
    <lineage>
        <taxon>Eukaryota</taxon>
        <taxon>Fungi</taxon>
        <taxon>Dikarya</taxon>
        <taxon>Basidiomycota</taxon>
        <taxon>Agaricomycotina</taxon>
        <taxon>Agaricomycetes</taxon>
        <taxon>Polyporales</taxon>
        <taxon>Laetiporus</taxon>
    </lineage>
</organism>
<reference evidence="2 3" key="1">
    <citation type="journal article" date="2016" name="Mol. Biol. Evol.">
        <title>Comparative Genomics of Early-Diverging Mushroom-Forming Fungi Provides Insights into the Origins of Lignocellulose Decay Capabilities.</title>
        <authorList>
            <person name="Nagy L.G."/>
            <person name="Riley R."/>
            <person name="Tritt A."/>
            <person name="Adam C."/>
            <person name="Daum C."/>
            <person name="Floudas D."/>
            <person name="Sun H."/>
            <person name="Yadav J.S."/>
            <person name="Pangilinan J."/>
            <person name="Larsson K.H."/>
            <person name="Matsuura K."/>
            <person name="Barry K."/>
            <person name="Labutti K."/>
            <person name="Kuo R."/>
            <person name="Ohm R.A."/>
            <person name="Bhattacharya S.S."/>
            <person name="Shirouzu T."/>
            <person name="Yoshinaga Y."/>
            <person name="Martin F.M."/>
            <person name="Grigoriev I.V."/>
            <person name="Hibbett D.S."/>
        </authorList>
    </citation>
    <scope>NUCLEOTIDE SEQUENCE [LARGE SCALE GENOMIC DNA]</scope>
    <source>
        <strain evidence="2 3">93-53</strain>
    </source>
</reference>
<dbReference type="RefSeq" id="XP_040760523.1">
    <property type="nucleotide sequence ID" value="XM_040905858.1"/>
</dbReference>
<dbReference type="STRING" id="1314785.A0A165CGV6"/>
<dbReference type="AlphaFoldDB" id="A0A165CGV6"/>
<feature type="transmembrane region" description="Helical" evidence="1">
    <location>
        <begin position="281"/>
        <end position="301"/>
    </location>
</feature>
<proteinExistence type="predicted"/>
<name>A0A165CGV6_9APHY</name>
<dbReference type="EMBL" id="KV427649">
    <property type="protein sequence ID" value="KZT02783.1"/>
    <property type="molecule type" value="Genomic_DNA"/>
</dbReference>
<feature type="transmembrane region" description="Helical" evidence="1">
    <location>
        <begin position="163"/>
        <end position="185"/>
    </location>
</feature>